<reference evidence="7" key="1">
    <citation type="submission" date="2010-04" db="EMBL/GenBank/DDBJ databases">
        <title>Complete genome sequence of Nitrosococcus halophilus Nc4, a salt-adapted, aerobic obligate ammonia-oxidizing sulfur purple bacterium.</title>
        <authorList>
            <consortium name="US DOE Joint Genome Institute"/>
            <person name="Campbell M.A."/>
            <person name="Malfatti S.A."/>
            <person name="Chain P.S.G."/>
            <person name="Heidelberg J.F."/>
            <person name="Ward B.B."/>
            <person name="Klotz M.G."/>
        </authorList>
    </citation>
    <scope>NUCLEOTIDE SEQUENCE [LARGE SCALE GENOMIC DNA]</scope>
    <source>
        <strain evidence="7">Nc4</strain>
    </source>
</reference>
<evidence type="ECO:0000256" key="1">
    <source>
        <dbReference type="ARBA" id="ARBA00008580"/>
    </source>
</evidence>
<comment type="function">
    <text evidence="4">Antitoxin component of a type II toxin-antitoxin (TA) system. Neutralizes the effect of toxin ParE.</text>
</comment>
<evidence type="ECO:0000313" key="7">
    <source>
        <dbReference type="Proteomes" id="UP000001844"/>
    </source>
</evidence>
<gene>
    <name evidence="6" type="ordered locus">Nhal_3642</name>
</gene>
<dbReference type="EMBL" id="CP001798">
    <property type="protein sequence ID" value="ADE16665.1"/>
    <property type="molecule type" value="Genomic_DNA"/>
</dbReference>
<feature type="domain" description="Ribbon-helix-helix protein CopG" evidence="5">
    <location>
        <begin position="6"/>
        <end position="45"/>
    </location>
</feature>
<dbReference type="InterPro" id="IPR002145">
    <property type="entry name" value="CopG"/>
</dbReference>
<dbReference type="KEGG" id="nhl:Nhal_3642"/>
<comment type="similarity">
    <text evidence="1">Belongs to the ParD antitoxin family.</text>
</comment>
<keyword evidence="7" id="KW-1185">Reference proteome</keyword>
<dbReference type="PANTHER" id="PTHR36582">
    <property type="entry name" value="ANTITOXIN PARD"/>
    <property type="match status" value="1"/>
</dbReference>
<dbReference type="GO" id="GO:0006355">
    <property type="term" value="P:regulation of DNA-templated transcription"/>
    <property type="evidence" value="ECO:0007669"/>
    <property type="project" value="InterPro"/>
</dbReference>
<evidence type="ECO:0000313" key="6">
    <source>
        <dbReference type="EMBL" id="ADE16665.1"/>
    </source>
</evidence>
<dbReference type="Proteomes" id="UP000001844">
    <property type="component" value="Chromosome"/>
</dbReference>
<dbReference type="InterPro" id="IPR038296">
    <property type="entry name" value="ParD_sf"/>
</dbReference>
<dbReference type="Gene3D" id="6.10.10.120">
    <property type="entry name" value="Antitoxin ParD1-like"/>
    <property type="match status" value="1"/>
</dbReference>
<dbReference type="SUPFAM" id="SSF47598">
    <property type="entry name" value="Ribbon-helix-helix"/>
    <property type="match status" value="1"/>
</dbReference>
<dbReference type="CDD" id="cd22231">
    <property type="entry name" value="RHH_NikR_HicB-like"/>
    <property type="match status" value="1"/>
</dbReference>
<dbReference type="Pfam" id="PF01402">
    <property type="entry name" value="RHH_1"/>
    <property type="match status" value="1"/>
</dbReference>
<evidence type="ECO:0000259" key="5">
    <source>
        <dbReference type="Pfam" id="PF01402"/>
    </source>
</evidence>
<dbReference type="AlphaFoldDB" id="D5C277"/>
<accession>D5C277</accession>
<dbReference type="OrthoDB" id="514770at2"/>
<dbReference type="STRING" id="472759.Nhal_3642"/>
<evidence type="ECO:0000256" key="3">
    <source>
        <dbReference type="ARBA" id="ARBA00022649"/>
    </source>
</evidence>
<dbReference type="HOGENOM" id="CLU_144805_4_1_6"/>
<evidence type="ECO:0000256" key="2">
    <source>
        <dbReference type="ARBA" id="ARBA00017940"/>
    </source>
</evidence>
<protein>
    <recommendedName>
        <fullName evidence="2">Antitoxin ParD</fullName>
    </recommendedName>
</protein>
<dbReference type="PANTHER" id="PTHR36582:SF2">
    <property type="entry name" value="ANTITOXIN PARD"/>
    <property type="match status" value="1"/>
</dbReference>
<organism evidence="6 7">
    <name type="scientific">Nitrosococcus halophilus (strain Nc4)</name>
    <dbReference type="NCBI Taxonomy" id="472759"/>
    <lineage>
        <taxon>Bacteria</taxon>
        <taxon>Pseudomonadati</taxon>
        <taxon>Pseudomonadota</taxon>
        <taxon>Gammaproteobacteria</taxon>
        <taxon>Chromatiales</taxon>
        <taxon>Chromatiaceae</taxon>
        <taxon>Nitrosococcus</taxon>
    </lineage>
</organism>
<name>D5C277_NITHN</name>
<proteinExistence type="inferred from homology"/>
<dbReference type="eggNOG" id="COG3609">
    <property type="taxonomic scope" value="Bacteria"/>
</dbReference>
<keyword evidence="3" id="KW-1277">Toxin-antitoxin system</keyword>
<sequence>MPNVEKLSIALTPEMAGAVREAVETGEYASSSEVVREALRDWKRKRLLQHQEMEEIRRLWQEGLSSGPGRFESIEAIKAEGRCRYEKDQEAQ</sequence>
<dbReference type="NCBIfam" id="TIGR02606">
    <property type="entry name" value="antidote_CC2985"/>
    <property type="match status" value="1"/>
</dbReference>
<dbReference type="RefSeq" id="WP_013034514.1">
    <property type="nucleotide sequence ID" value="NC_013960.1"/>
</dbReference>
<dbReference type="InterPro" id="IPR022789">
    <property type="entry name" value="ParD"/>
</dbReference>
<dbReference type="InterPro" id="IPR010985">
    <property type="entry name" value="Ribbon_hlx_hlx"/>
</dbReference>
<evidence type="ECO:0000256" key="4">
    <source>
        <dbReference type="ARBA" id="ARBA00037106"/>
    </source>
</evidence>